<keyword evidence="4" id="KW-0408">Iron</keyword>
<dbReference type="EMBL" id="CP054856">
    <property type="protein sequence ID" value="QVM83265.1"/>
    <property type="molecule type" value="Genomic_DNA"/>
</dbReference>
<dbReference type="InterPro" id="IPR009050">
    <property type="entry name" value="Globin-like_sf"/>
</dbReference>
<evidence type="ECO:0000256" key="2">
    <source>
        <dbReference type="ARBA" id="ARBA00022617"/>
    </source>
</evidence>
<evidence type="ECO:0000313" key="7">
    <source>
        <dbReference type="Proteomes" id="UP000677126"/>
    </source>
</evidence>
<sequence>MSEETAGEDQPIIERVGGKDVIDRLVVRFYERMDTLEEARPLRALHPDDLAHTTLMLQNYLTEWLGGPPLYSSEKGHPRMRMRHMKVPIGNSARDQWMLCMNGALDECIADAPAREAIRNAMAKLADWMRNTEDTPA</sequence>
<name>A0ABX8E2A7_9SPHN</name>
<gene>
    <name evidence="6" type="ORF">HT578_05695</name>
</gene>
<dbReference type="InterPro" id="IPR044203">
    <property type="entry name" value="GlbO/GLB3-like"/>
</dbReference>
<dbReference type="PANTHER" id="PTHR47366">
    <property type="entry name" value="TWO-ON-TWO HEMOGLOBIN-3"/>
    <property type="match status" value="1"/>
</dbReference>
<keyword evidence="3" id="KW-0479">Metal-binding</keyword>
<evidence type="ECO:0000256" key="3">
    <source>
        <dbReference type="ARBA" id="ARBA00022723"/>
    </source>
</evidence>
<protein>
    <submittedName>
        <fullName evidence="6">Group II truncated hemoglobin</fullName>
    </submittedName>
</protein>
<keyword evidence="1" id="KW-0813">Transport</keyword>
<comment type="similarity">
    <text evidence="5">Belongs to the truncated hemoglobin family. Group II subfamily.</text>
</comment>
<evidence type="ECO:0000256" key="1">
    <source>
        <dbReference type="ARBA" id="ARBA00022448"/>
    </source>
</evidence>
<keyword evidence="7" id="KW-1185">Reference proteome</keyword>
<keyword evidence="2" id="KW-0349">Heme</keyword>
<dbReference type="Pfam" id="PF01152">
    <property type="entry name" value="Bac_globin"/>
    <property type="match status" value="1"/>
</dbReference>
<dbReference type="PANTHER" id="PTHR47366:SF1">
    <property type="entry name" value="TWO-ON-TWO HEMOGLOBIN-3"/>
    <property type="match status" value="1"/>
</dbReference>
<dbReference type="RefSeq" id="WP_084592167.1">
    <property type="nucleotide sequence ID" value="NZ_CP054856.1"/>
</dbReference>
<organism evidence="6 7">
    <name type="scientific">Novosphingobium decolorationis</name>
    <dbReference type="NCBI Taxonomy" id="2698673"/>
    <lineage>
        <taxon>Bacteria</taxon>
        <taxon>Pseudomonadati</taxon>
        <taxon>Pseudomonadota</taxon>
        <taxon>Alphaproteobacteria</taxon>
        <taxon>Sphingomonadales</taxon>
        <taxon>Sphingomonadaceae</taxon>
        <taxon>Novosphingobium</taxon>
    </lineage>
</organism>
<evidence type="ECO:0000256" key="5">
    <source>
        <dbReference type="ARBA" id="ARBA00034496"/>
    </source>
</evidence>
<dbReference type="CDD" id="cd14773">
    <property type="entry name" value="TrHb2_PhHbO-like_O"/>
    <property type="match status" value="1"/>
</dbReference>
<dbReference type="Proteomes" id="UP000677126">
    <property type="component" value="Chromosome"/>
</dbReference>
<proteinExistence type="inferred from homology"/>
<evidence type="ECO:0000313" key="6">
    <source>
        <dbReference type="EMBL" id="QVM83265.1"/>
    </source>
</evidence>
<dbReference type="Gene3D" id="1.10.490.10">
    <property type="entry name" value="Globins"/>
    <property type="match status" value="1"/>
</dbReference>
<evidence type="ECO:0000256" key="4">
    <source>
        <dbReference type="ARBA" id="ARBA00023004"/>
    </source>
</evidence>
<accession>A0ABX8E2A7</accession>
<reference evidence="6 7" key="1">
    <citation type="journal article" date="2021" name="Int. J. Syst. Evol. Microbiol.">
        <title>Novosphingobium decolorationis sp. nov., an aniline blue-decolourizing bacterium isolated from East Pacific sediment.</title>
        <authorList>
            <person name="Chen X."/>
            <person name="Dong B."/>
            <person name="Chen T."/>
            <person name="Ren N."/>
            <person name="Wang J."/>
            <person name="Xu Y."/>
            <person name="Yang J."/>
            <person name="Zhu S."/>
            <person name="Chen J."/>
        </authorList>
    </citation>
    <scope>NUCLEOTIDE SEQUENCE [LARGE SCALE GENOMIC DNA]</scope>
    <source>
        <strain evidence="6 7">502str22</strain>
    </source>
</reference>
<dbReference type="InterPro" id="IPR012292">
    <property type="entry name" value="Globin/Proto"/>
</dbReference>
<dbReference type="SUPFAM" id="SSF46458">
    <property type="entry name" value="Globin-like"/>
    <property type="match status" value="1"/>
</dbReference>
<dbReference type="InterPro" id="IPR001486">
    <property type="entry name" value="Hemoglobin_trunc"/>
</dbReference>